<dbReference type="GO" id="GO:0098609">
    <property type="term" value="P:cell-cell adhesion"/>
    <property type="evidence" value="ECO:0007669"/>
    <property type="project" value="InterPro"/>
</dbReference>
<comment type="similarity">
    <text evidence="2">Belongs to the immunoglobulin superfamily. ICAM family.</text>
</comment>
<keyword evidence="7 13" id="KW-1133">Transmembrane helix</keyword>
<dbReference type="InterPro" id="IPR013768">
    <property type="entry name" value="ICAM_N"/>
</dbReference>
<evidence type="ECO:0000256" key="9">
    <source>
        <dbReference type="ARBA" id="ARBA00023157"/>
    </source>
</evidence>
<dbReference type="InterPro" id="IPR007110">
    <property type="entry name" value="Ig-like_dom"/>
</dbReference>
<evidence type="ECO:0000256" key="3">
    <source>
        <dbReference type="ARBA" id="ARBA00022692"/>
    </source>
</evidence>
<feature type="domain" description="Ig-like" evidence="14">
    <location>
        <begin position="421"/>
        <end position="497"/>
    </location>
</feature>
<keyword evidence="8 13" id="KW-0472">Membrane</keyword>
<comment type="subcellular location">
    <subcellularLocation>
        <location evidence="1">Membrane</location>
        <topology evidence="1">Single-pass type I membrane protein</topology>
    </subcellularLocation>
</comment>
<feature type="transmembrane region" description="Helical" evidence="13">
    <location>
        <begin position="502"/>
        <end position="528"/>
    </location>
</feature>
<dbReference type="PANTHER" id="PTHR13771">
    <property type="entry name" value="INTERCELLULAR ADHESION MOLECULE"/>
    <property type="match status" value="1"/>
</dbReference>
<keyword evidence="10" id="KW-0325">Glycoprotein</keyword>
<evidence type="ECO:0000313" key="15">
    <source>
        <dbReference type="EMBL" id="AVI05200.1"/>
    </source>
</evidence>
<keyword evidence="9" id="KW-1015">Disulfide bond</keyword>
<dbReference type="PANTHER" id="PTHR13771:SF9">
    <property type="entry name" value="INTERCELLULAR ADHESION MOLECULE 5"/>
    <property type="match status" value="1"/>
</dbReference>
<dbReference type="Pfam" id="PF07679">
    <property type="entry name" value="I-set"/>
    <property type="match status" value="1"/>
</dbReference>
<dbReference type="SMART" id="SM00409">
    <property type="entry name" value="IG"/>
    <property type="match status" value="4"/>
</dbReference>
<feature type="domain" description="Ig-like" evidence="14">
    <location>
        <begin position="312"/>
        <end position="409"/>
    </location>
</feature>
<feature type="region of interest" description="Disordered" evidence="12">
    <location>
        <begin position="548"/>
        <end position="572"/>
    </location>
</feature>
<dbReference type="SUPFAM" id="SSF48726">
    <property type="entry name" value="Immunoglobulin"/>
    <property type="match status" value="4"/>
</dbReference>
<evidence type="ECO:0000256" key="5">
    <source>
        <dbReference type="ARBA" id="ARBA00022737"/>
    </source>
</evidence>
<dbReference type="InterPro" id="IPR036179">
    <property type="entry name" value="Ig-like_dom_sf"/>
</dbReference>
<organism evidence="15">
    <name type="scientific">Ctenopharyngodon idella</name>
    <name type="common">Grass carp</name>
    <name type="synonym">Leuciscus idella</name>
    <dbReference type="NCBI Taxonomy" id="7959"/>
    <lineage>
        <taxon>Eukaryota</taxon>
        <taxon>Metazoa</taxon>
        <taxon>Chordata</taxon>
        <taxon>Craniata</taxon>
        <taxon>Vertebrata</taxon>
        <taxon>Euteleostomi</taxon>
        <taxon>Actinopterygii</taxon>
        <taxon>Neopterygii</taxon>
        <taxon>Teleostei</taxon>
        <taxon>Ostariophysi</taxon>
        <taxon>Cypriniformes</taxon>
        <taxon>Xenocyprididae</taxon>
        <taxon>Xenocypridinae</taxon>
        <taxon>Ctenopharyngodon</taxon>
    </lineage>
</organism>
<dbReference type="InterPro" id="IPR013783">
    <property type="entry name" value="Ig-like_fold"/>
</dbReference>
<feature type="domain" description="Ig-like" evidence="14">
    <location>
        <begin position="121"/>
        <end position="219"/>
    </location>
</feature>
<feature type="compositionally biased region" description="Polar residues" evidence="12">
    <location>
        <begin position="548"/>
        <end position="557"/>
    </location>
</feature>
<keyword evidence="4" id="KW-0732">Signal</keyword>
<dbReference type="PRINTS" id="PR01472">
    <property type="entry name" value="ICAMVCAM1"/>
</dbReference>
<dbReference type="EMBL" id="KY963996">
    <property type="protein sequence ID" value="AVI05200.1"/>
    <property type="molecule type" value="mRNA"/>
</dbReference>
<evidence type="ECO:0000256" key="13">
    <source>
        <dbReference type="SAM" id="Phobius"/>
    </source>
</evidence>
<name>A0A2P9JZV7_CTEID</name>
<evidence type="ECO:0000256" key="6">
    <source>
        <dbReference type="ARBA" id="ARBA00022889"/>
    </source>
</evidence>
<dbReference type="GO" id="GO:0016020">
    <property type="term" value="C:membrane"/>
    <property type="evidence" value="ECO:0007669"/>
    <property type="project" value="UniProtKB-SubCell"/>
</dbReference>
<dbReference type="InterPro" id="IPR003987">
    <property type="entry name" value="ICAM_VCAM_N"/>
</dbReference>
<evidence type="ECO:0000256" key="11">
    <source>
        <dbReference type="ARBA" id="ARBA00023319"/>
    </source>
</evidence>
<accession>A0A2P9JZV7</accession>
<keyword evidence="5" id="KW-0677">Repeat</keyword>
<evidence type="ECO:0000256" key="8">
    <source>
        <dbReference type="ARBA" id="ARBA00023136"/>
    </source>
</evidence>
<keyword evidence="11" id="KW-0393">Immunoglobulin domain</keyword>
<dbReference type="Pfam" id="PF03921">
    <property type="entry name" value="ICAM_N"/>
    <property type="match status" value="1"/>
</dbReference>
<dbReference type="Gene3D" id="2.60.40.10">
    <property type="entry name" value="Immunoglobulins"/>
    <property type="match status" value="5"/>
</dbReference>
<evidence type="ECO:0000256" key="1">
    <source>
        <dbReference type="ARBA" id="ARBA00004479"/>
    </source>
</evidence>
<dbReference type="InterPro" id="IPR003599">
    <property type="entry name" value="Ig_sub"/>
</dbReference>
<reference evidence="15" key="1">
    <citation type="submission" date="2018-04" db="EMBL/GenBank/DDBJ databases">
        <title>Molecular identification of grass carp intercellular cell adhesion molecule-1.</title>
        <authorList>
            <person name="Wang X."/>
            <person name="Wei H."/>
        </authorList>
    </citation>
    <scope>NUCLEOTIDE SEQUENCE</scope>
</reference>
<evidence type="ECO:0000256" key="7">
    <source>
        <dbReference type="ARBA" id="ARBA00022989"/>
    </source>
</evidence>
<evidence type="ECO:0000256" key="10">
    <source>
        <dbReference type="ARBA" id="ARBA00023180"/>
    </source>
</evidence>
<evidence type="ECO:0000256" key="2">
    <source>
        <dbReference type="ARBA" id="ARBA00005925"/>
    </source>
</evidence>
<keyword evidence="3 13" id="KW-0812">Transmembrane</keyword>
<dbReference type="GO" id="GO:0005178">
    <property type="term" value="F:integrin binding"/>
    <property type="evidence" value="ECO:0007669"/>
    <property type="project" value="InterPro"/>
</dbReference>
<keyword evidence="6" id="KW-0130">Cell adhesion</keyword>
<protein>
    <submittedName>
        <fullName evidence="15">Intercellular cell adhesion molecule-1</fullName>
    </submittedName>
</protein>
<proteinExistence type="evidence at transcript level"/>
<dbReference type="InterPro" id="IPR047012">
    <property type="entry name" value="ICAM_VCAM"/>
</dbReference>
<sequence length="572" mass="63846">MKKQSFFLPTSFRIFCMRLFGFGFLYFTLVTGTHADECPLQLNPQRVVVEYAGSVSVNCSTSVTHQGMGWETSEKQIGKSRDNLITWRVSNLTQWDILPYCFINYNGQCQLELPITIYQTPDSVSISTVNHTGPMMEGNQYELQCDVLNVAPVQNLTVKWYKGQTLVDQTNFPDTTITPVNKTVTLMIRPNRADDGVQYRCEAELELGEEGPQPPPKLTSDPLSITVYYKPTINETKLPSNVSVFRGYEMVLVCEAEGNPKPTISWNISTNNPVYSKSFTVTDSTPEDLYCIANNSVAITIRHVKVSKQGLPDISISAGDHKGPMTTGQQYKLQCDVLYVASVRYLTVKWYKGQTLVDQTNFTDTIKTPVNKTVTLMIRPDRSDDGAQYRCEAELELGAEGPQPPPKVTSDPLNITVYFKPIINETKLLSKVPVFRGYEMVLVCEAEGNPKPTISWNISTNNPVYSETFTITDSTPEEVSCIANNSVGSTIRHVKVILKEDYLPLIAGLVAITVAFISVIFIFIYSIYYKTAKTGRYSLKDAKPSAQNGNIAQNGKDNTIPMKKLSQSNIFA</sequence>
<dbReference type="InterPro" id="IPR013098">
    <property type="entry name" value="Ig_I-set"/>
</dbReference>
<feature type="domain" description="Ig-like" evidence="14">
    <location>
        <begin position="231"/>
        <end position="307"/>
    </location>
</feature>
<dbReference type="PROSITE" id="PS50835">
    <property type="entry name" value="IG_LIKE"/>
    <property type="match status" value="4"/>
</dbReference>
<dbReference type="AlphaFoldDB" id="A0A2P9JZV7"/>
<evidence type="ECO:0000256" key="12">
    <source>
        <dbReference type="SAM" id="MobiDB-lite"/>
    </source>
</evidence>
<evidence type="ECO:0000256" key="4">
    <source>
        <dbReference type="ARBA" id="ARBA00022729"/>
    </source>
</evidence>
<evidence type="ECO:0000259" key="14">
    <source>
        <dbReference type="PROSITE" id="PS50835"/>
    </source>
</evidence>